<reference evidence="4 5" key="1">
    <citation type="submission" date="2022-10" db="EMBL/GenBank/DDBJ databases">
        <title>Defluviimonas sp. nov., isolated from ocean surface sediments.</title>
        <authorList>
            <person name="He W."/>
            <person name="Wang L."/>
            <person name="Zhang D.-F."/>
        </authorList>
    </citation>
    <scope>NUCLEOTIDE SEQUENCE [LARGE SCALE GENOMIC DNA]</scope>
    <source>
        <strain evidence="4 5">WL0050</strain>
    </source>
</reference>
<dbReference type="Gene3D" id="2.160.10.10">
    <property type="entry name" value="Hexapeptide repeat proteins"/>
    <property type="match status" value="1"/>
</dbReference>
<sequence length="193" mass="20577">MTSGKIAKPKTTRFQRFLRLIRSVLDPRAYAHGLKVLNYYNYSHVAELRQTKRTGTQRISPTASFANGRNISLGHGVTIGANTSIWAGPGTGRIVIEADVLIAPSVMITAATYRYNDGSPVTEQAMDEADITIGRDVWLGYGAVVLAGVTIGEYAIVGAGAVVRRDVPAFAIVAGNPAKVVGQRRIPEAGTGH</sequence>
<evidence type="ECO:0000256" key="2">
    <source>
        <dbReference type="ARBA" id="ARBA00022737"/>
    </source>
</evidence>
<dbReference type="PROSITE" id="PS00101">
    <property type="entry name" value="HEXAPEP_TRANSFERASES"/>
    <property type="match status" value="1"/>
</dbReference>
<dbReference type="RefSeq" id="WP_263740999.1">
    <property type="nucleotide sequence ID" value="NZ_JAOWKZ010000004.1"/>
</dbReference>
<dbReference type="InterPro" id="IPR011004">
    <property type="entry name" value="Trimer_LpxA-like_sf"/>
</dbReference>
<dbReference type="CDD" id="cd04647">
    <property type="entry name" value="LbH_MAT_like"/>
    <property type="match status" value="1"/>
</dbReference>
<dbReference type="EMBL" id="JAOWKZ010000004">
    <property type="protein sequence ID" value="MCV2873765.1"/>
    <property type="molecule type" value="Genomic_DNA"/>
</dbReference>
<dbReference type="SUPFAM" id="SSF51161">
    <property type="entry name" value="Trimeric LpxA-like enzymes"/>
    <property type="match status" value="1"/>
</dbReference>
<keyword evidence="3 4" id="KW-0012">Acyltransferase</keyword>
<dbReference type="GO" id="GO:0016746">
    <property type="term" value="F:acyltransferase activity"/>
    <property type="evidence" value="ECO:0007669"/>
    <property type="project" value="UniProtKB-KW"/>
</dbReference>
<accession>A0ABT2ZRH6</accession>
<dbReference type="Pfam" id="PF00132">
    <property type="entry name" value="Hexapep"/>
    <property type="match status" value="1"/>
</dbReference>
<dbReference type="InterPro" id="IPR051159">
    <property type="entry name" value="Hexapeptide_acetyltransf"/>
</dbReference>
<protein>
    <submittedName>
        <fullName evidence="4">Acyltransferase</fullName>
    </submittedName>
</protein>
<name>A0ABT2ZRH6_9RHOB</name>
<organism evidence="4 5">
    <name type="scientific">Albidovulum litorale</name>
    <dbReference type="NCBI Taxonomy" id="2984134"/>
    <lineage>
        <taxon>Bacteria</taxon>
        <taxon>Pseudomonadati</taxon>
        <taxon>Pseudomonadota</taxon>
        <taxon>Alphaproteobacteria</taxon>
        <taxon>Rhodobacterales</taxon>
        <taxon>Paracoccaceae</taxon>
        <taxon>Albidovulum</taxon>
    </lineage>
</organism>
<dbReference type="PANTHER" id="PTHR23416">
    <property type="entry name" value="SIALIC ACID SYNTHASE-RELATED"/>
    <property type="match status" value="1"/>
</dbReference>
<comment type="caution">
    <text evidence="4">The sequence shown here is derived from an EMBL/GenBank/DDBJ whole genome shotgun (WGS) entry which is preliminary data.</text>
</comment>
<dbReference type="InterPro" id="IPR018357">
    <property type="entry name" value="Hexapep_transf_CS"/>
</dbReference>
<evidence type="ECO:0000313" key="4">
    <source>
        <dbReference type="EMBL" id="MCV2873765.1"/>
    </source>
</evidence>
<evidence type="ECO:0000313" key="5">
    <source>
        <dbReference type="Proteomes" id="UP001652564"/>
    </source>
</evidence>
<proteinExistence type="predicted"/>
<dbReference type="InterPro" id="IPR001451">
    <property type="entry name" value="Hexapep"/>
</dbReference>
<keyword evidence="2" id="KW-0677">Repeat</keyword>
<dbReference type="Proteomes" id="UP001652564">
    <property type="component" value="Unassembled WGS sequence"/>
</dbReference>
<evidence type="ECO:0000256" key="3">
    <source>
        <dbReference type="ARBA" id="ARBA00023315"/>
    </source>
</evidence>
<gene>
    <name evidence="4" type="ORF">OEZ71_15810</name>
</gene>
<keyword evidence="1" id="KW-0808">Transferase</keyword>
<keyword evidence="5" id="KW-1185">Reference proteome</keyword>
<evidence type="ECO:0000256" key="1">
    <source>
        <dbReference type="ARBA" id="ARBA00022679"/>
    </source>
</evidence>